<organism evidence="1 2">
    <name type="scientific">Ilex paraguariensis</name>
    <name type="common">yerba mate</name>
    <dbReference type="NCBI Taxonomy" id="185542"/>
    <lineage>
        <taxon>Eukaryota</taxon>
        <taxon>Viridiplantae</taxon>
        <taxon>Streptophyta</taxon>
        <taxon>Embryophyta</taxon>
        <taxon>Tracheophyta</taxon>
        <taxon>Spermatophyta</taxon>
        <taxon>Magnoliopsida</taxon>
        <taxon>eudicotyledons</taxon>
        <taxon>Gunneridae</taxon>
        <taxon>Pentapetalae</taxon>
        <taxon>asterids</taxon>
        <taxon>campanulids</taxon>
        <taxon>Aquifoliales</taxon>
        <taxon>Aquifoliaceae</taxon>
        <taxon>Ilex</taxon>
    </lineage>
</organism>
<comment type="caution">
    <text evidence="1">The sequence shown here is derived from an EMBL/GenBank/DDBJ whole genome shotgun (WGS) entry which is preliminary data.</text>
</comment>
<dbReference type="Proteomes" id="UP001642360">
    <property type="component" value="Unassembled WGS sequence"/>
</dbReference>
<gene>
    <name evidence="1" type="ORF">ILEXP_LOCUS32933</name>
</gene>
<reference evidence="1 2" key="1">
    <citation type="submission" date="2024-02" db="EMBL/GenBank/DDBJ databases">
        <authorList>
            <person name="Vignale AGUSTIN F."/>
            <person name="Sosa J E."/>
            <person name="Modenutti C."/>
        </authorList>
    </citation>
    <scope>NUCLEOTIDE SEQUENCE [LARGE SCALE GENOMIC DNA]</scope>
</reference>
<dbReference type="AlphaFoldDB" id="A0ABC8TA11"/>
<accession>A0ABC8TA11</accession>
<sequence length="104" mass="11698">MGKQIRKQHIKANLSWSKALKASTSVEREEATTPKQVNNPIKETTVSFGKEISSVIIVGDMEKKKFLQDWKKGDHLGKDKIVQHGKYIPPKESVQLIDSENPTA</sequence>
<name>A0ABC8TA11_9AQUA</name>
<keyword evidence="2" id="KW-1185">Reference proteome</keyword>
<feature type="non-terminal residue" evidence="1">
    <location>
        <position position="104"/>
    </location>
</feature>
<evidence type="ECO:0000313" key="2">
    <source>
        <dbReference type="Proteomes" id="UP001642360"/>
    </source>
</evidence>
<dbReference type="EMBL" id="CAUOFW020004113">
    <property type="protein sequence ID" value="CAK9163858.1"/>
    <property type="molecule type" value="Genomic_DNA"/>
</dbReference>
<protein>
    <submittedName>
        <fullName evidence="1">Uncharacterized protein</fullName>
    </submittedName>
</protein>
<proteinExistence type="predicted"/>
<evidence type="ECO:0000313" key="1">
    <source>
        <dbReference type="EMBL" id="CAK9163858.1"/>
    </source>
</evidence>